<name>B6VLI2_PHOAA</name>
<protein>
    <submittedName>
        <fullName evidence="2">Uncharacterized protein</fullName>
    </submittedName>
</protein>
<reference evidence="1 3" key="4">
    <citation type="journal article" date="2009" name="BMC Genomics">
        <title>Comparative genomics of the emerging human pathogen Photorhabdus asymbiotica with the insect pathogen Photorhabdus luminescens.</title>
        <authorList>
            <person name="Wilkinson P."/>
            <person name="Waterfield N.R."/>
            <person name="Crossman L."/>
            <person name="Corton C."/>
            <person name="Sanchez-Contreras M."/>
            <person name="Vlisidou I."/>
            <person name="Barron A."/>
            <person name="Bignell A."/>
            <person name="Clark L."/>
            <person name="Ormond D."/>
            <person name="Mayho M."/>
            <person name="Bason N."/>
            <person name="Smith F."/>
            <person name="Simmonds M."/>
            <person name="Churcher C."/>
            <person name="Harris D."/>
            <person name="Thompson N.R."/>
            <person name="Quail M."/>
            <person name="Parkhill J."/>
            <person name="ffrench-Constant R.H."/>
        </authorList>
    </citation>
    <scope>NUCLEOTIDE SEQUENCE [LARGE SCALE GENOMIC DNA]</scope>
    <source>
        <strain evidence="3">ATCC 43949 / 3105-77</strain>
        <strain evidence="1">ATCC43949</strain>
    </source>
</reference>
<reference evidence="1" key="2">
    <citation type="submission" date="2008-05" db="EMBL/GenBank/DDBJ databases">
        <authorList>
            <person name="Crossman L.C."/>
        </authorList>
    </citation>
    <scope>NUCLEOTIDE SEQUENCE</scope>
    <source>
        <strain evidence="1">ATCC43949</strain>
    </source>
</reference>
<accession>C7BPT2</accession>
<organism evidence="2">
    <name type="scientific">Photorhabdus asymbiotica subsp. asymbiotica (strain ATCC 43949 / 3105-77)</name>
    <name type="common">Xenorhabdus luminescens (strain 2)</name>
    <dbReference type="NCBI Taxonomy" id="553480"/>
    <lineage>
        <taxon>Bacteria</taxon>
        <taxon>Pseudomonadati</taxon>
        <taxon>Pseudomonadota</taxon>
        <taxon>Gammaproteobacteria</taxon>
        <taxon>Enterobacterales</taxon>
        <taxon>Morganellaceae</taxon>
        <taxon>Photorhabdus</taxon>
    </lineage>
</organism>
<accession>B6VLI2</accession>
<evidence type="ECO:0000313" key="2">
    <source>
        <dbReference type="EMBL" id="CAR67012.1"/>
    </source>
</evidence>
<dbReference type="AlphaFoldDB" id="B6VLI2"/>
<reference evidence="2" key="1">
    <citation type="journal article" date="2008" name="Proc. Natl. Acad. Sci. U.S.A.">
        <title>Rapid virulence annotation (RVA): identification of virulence factors using a bacterial genome library and multiple invertebrate hosts.</title>
        <authorList>
            <person name="Waterfield N.R."/>
            <person name="Sanchez-Contreras M."/>
            <person name="Eleftherianos I."/>
            <person name="Dowling A."/>
            <person name="Wilkinson P."/>
            <person name="Parkhill J."/>
            <person name="Thomson N."/>
            <person name="Reynolds S.E."/>
            <person name="Bode H.B."/>
            <person name="Dorus S."/>
            <person name="Ffrench-Constant R.H."/>
        </authorList>
    </citation>
    <scope>NUCLEOTIDE SEQUENCE</scope>
    <source>
        <strain evidence="2">ATCC 43949</strain>
    </source>
</reference>
<dbReference type="EMBL" id="FM162591">
    <property type="protein sequence ID" value="CAQ86127.1"/>
    <property type="molecule type" value="Genomic_DNA"/>
</dbReference>
<sequence length="32" mass="3711">MFIVWKLARQGVRIVLLSENIRMMLGFCSGKI</sequence>
<dbReference type="KEGG" id="pay:PAU_04039"/>
<dbReference type="EMBL" id="FM211050">
    <property type="protein sequence ID" value="CAR67012.1"/>
    <property type="molecule type" value="Genomic_DNA"/>
</dbReference>
<evidence type="ECO:0000313" key="1">
    <source>
        <dbReference type="EMBL" id="CAQ86127.1"/>
    </source>
</evidence>
<dbReference type="STRING" id="291112.PAU_04039"/>
<gene>
    <name evidence="1" type="ordered locus">PAU_04039</name>
    <name evidence="2" type="ORF">PA-RVA8-2889</name>
</gene>
<proteinExistence type="predicted"/>
<reference evidence="2" key="3">
    <citation type="submission" date="2008-09" db="EMBL/GenBank/DDBJ databases">
        <authorList>
            <person name="Thomson N.R."/>
        </authorList>
    </citation>
    <scope>NUCLEOTIDE SEQUENCE</scope>
    <source>
        <strain evidence="2">ATCC 43949</strain>
    </source>
</reference>
<dbReference type="Proteomes" id="UP000002747">
    <property type="component" value="Chromosome"/>
</dbReference>
<evidence type="ECO:0000313" key="3">
    <source>
        <dbReference type="Proteomes" id="UP000002747"/>
    </source>
</evidence>